<sequence>MTLAELGPVPLKELAGCLVAESGHPSRLVSRLVDLGYVTRSASADDGRAVILTLTEKGASLAAAAAEVRAPLLAAIAEGYGDRLAEATTLLRELRGELEGDSP</sequence>
<dbReference type="SMART" id="SM00347">
    <property type="entry name" value="HTH_MARR"/>
    <property type="match status" value="1"/>
</dbReference>
<feature type="domain" description="HTH marR-type" evidence="1">
    <location>
        <begin position="1"/>
        <end position="99"/>
    </location>
</feature>
<accession>A0ABY7QZF4</accession>
<organism evidence="2 3">
    <name type="scientific">Cutibacterium equinum</name>
    <dbReference type="NCBI Taxonomy" id="3016342"/>
    <lineage>
        <taxon>Bacteria</taxon>
        <taxon>Bacillati</taxon>
        <taxon>Actinomycetota</taxon>
        <taxon>Actinomycetes</taxon>
        <taxon>Propionibacteriales</taxon>
        <taxon>Propionibacteriaceae</taxon>
        <taxon>Cutibacterium</taxon>
    </lineage>
</organism>
<protein>
    <submittedName>
        <fullName evidence="2">Winged helix DNA-binding protein</fullName>
    </submittedName>
</protein>
<dbReference type="InterPro" id="IPR036390">
    <property type="entry name" value="WH_DNA-bd_sf"/>
</dbReference>
<dbReference type="SUPFAM" id="SSF46785">
    <property type="entry name" value="Winged helix' DNA-binding domain"/>
    <property type="match status" value="1"/>
</dbReference>
<dbReference type="GO" id="GO:0003677">
    <property type="term" value="F:DNA binding"/>
    <property type="evidence" value="ECO:0007669"/>
    <property type="project" value="UniProtKB-KW"/>
</dbReference>
<evidence type="ECO:0000313" key="3">
    <source>
        <dbReference type="Proteomes" id="UP001212097"/>
    </source>
</evidence>
<reference evidence="2 3" key="1">
    <citation type="submission" date="2023-01" db="EMBL/GenBank/DDBJ databases">
        <authorList>
            <person name="Lee S.H."/>
            <person name="Jung H.S."/>
            <person name="Yun J.U."/>
        </authorList>
    </citation>
    <scope>NUCLEOTIDE SEQUENCE [LARGE SCALE GENOMIC DNA]</scope>
    <source>
        <strain evidence="2 3">CBA3108</strain>
    </source>
</reference>
<dbReference type="InterPro" id="IPR036388">
    <property type="entry name" value="WH-like_DNA-bd_sf"/>
</dbReference>
<dbReference type="Proteomes" id="UP001212097">
    <property type="component" value="Chromosome"/>
</dbReference>
<gene>
    <name evidence="2" type="ORF">O6R08_02225</name>
</gene>
<keyword evidence="2" id="KW-0238">DNA-binding</keyword>
<dbReference type="InterPro" id="IPR039422">
    <property type="entry name" value="MarR/SlyA-like"/>
</dbReference>
<dbReference type="InterPro" id="IPR000835">
    <property type="entry name" value="HTH_MarR-typ"/>
</dbReference>
<reference evidence="2 3" key="2">
    <citation type="submission" date="2023-06" db="EMBL/GenBank/DDBJ databases">
        <title>The Gram-positive Non-spore-bearing Anaerobic Bacilli of Human Feces.</title>
        <authorList>
            <person name="Eggerth A.H."/>
        </authorList>
    </citation>
    <scope>NUCLEOTIDE SEQUENCE [LARGE SCALE GENOMIC DNA]</scope>
    <source>
        <strain evidence="2 3">CBA3108</strain>
    </source>
</reference>
<proteinExistence type="predicted"/>
<name>A0ABY7QZF4_9ACTN</name>
<evidence type="ECO:0000259" key="1">
    <source>
        <dbReference type="PROSITE" id="PS50995"/>
    </source>
</evidence>
<dbReference type="Pfam" id="PF13463">
    <property type="entry name" value="HTH_27"/>
    <property type="match status" value="1"/>
</dbReference>
<evidence type="ECO:0000313" key="2">
    <source>
        <dbReference type="EMBL" id="WCC80371.1"/>
    </source>
</evidence>
<dbReference type="EMBL" id="CP115668">
    <property type="protein sequence ID" value="WCC80371.1"/>
    <property type="molecule type" value="Genomic_DNA"/>
</dbReference>
<dbReference type="PANTHER" id="PTHR33164:SF43">
    <property type="entry name" value="HTH-TYPE TRANSCRIPTIONAL REPRESSOR YETL"/>
    <property type="match status" value="1"/>
</dbReference>
<dbReference type="PROSITE" id="PS50995">
    <property type="entry name" value="HTH_MARR_2"/>
    <property type="match status" value="1"/>
</dbReference>
<dbReference type="RefSeq" id="WP_271418552.1">
    <property type="nucleotide sequence ID" value="NZ_CP115668.1"/>
</dbReference>
<keyword evidence="3" id="KW-1185">Reference proteome</keyword>
<dbReference type="PANTHER" id="PTHR33164">
    <property type="entry name" value="TRANSCRIPTIONAL REGULATOR, MARR FAMILY"/>
    <property type="match status" value="1"/>
</dbReference>
<dbReference type="Gene3D" id="1.10.10.10">
    <property type="entry name" value="Winged helix-like DNA-binding domain superfamily/Winged helix DNA-binding domain"/>
    <property type="match status" value="1"/>
</dbReference>